<evidence type="ECO:0000256" key="1">
    <source>
        <dbReference type="SAM" id="MobiDB-lite"/>
    </source>
</evidence>
<evidence type="ECO:0000313" key="2">
    <source>
        <dbReference type="EMBL" id="KAJ8337586.1"/>
    </source>
</evidence>
<gene>
    <name evidence="2" type="ORF">SKAU_G00365520</name>
</gene>
<name>A0A9Q1EF29_SYNKA</name>
<dbReference type="AlphaFoldDB" id="A0A9Q1EF29"/>
<sequence length="90" mass="10030">MREENRGTVSFFKEGPGAGRWSPAELGLGSDAREAAKKGRAQRFPYQSACVCFQSWLFSLISPFPGHEWMSEKRQGTLGPHDLTDGDRRG</sequence>
<protein>
    <submittedName>
        <fullName evidence="2">Uncharacterized protein</fullName>
    </submittedName>
</protein>
<dbReference type="EMBL" id="JAINUF010000018">
    <property type="protein sequence ID" value="KAJ8337586.1"/>
    <property type="molecule type" value="Genomic_DNA"/>
</dbReference>
<comment type="caution">
    <text evidence="2">The sequence shown here is derived from an EMBL/GenBank/DDBJ whole genome shotgun (WGS) entry which is preliminary data.</text>
</comment>
<organism evidence="2 3">
    <name type="scientific">Synaphobranchus kaupii</name>
    <name type="common">Kaup's arrowtooth eel</name>
    <dbReference type="NCBI Taxonomy" id="118154"/>
    <lineage>
        <taxon>Eukaryota</taxon>
        <taxon>Metazoa</taxon>
        <taxon>Chordata</taxon>
        <taxon>Craniata</taxon>
        <taxon>Vertebrata</taxon>
        <taxon>Euteleostomi</taxon>
        <taxon>Actinopterygii</taxon>
        <taxon>Neopterygii</taxon>
        <taxon>Teleostei</taxon>
        <taxon>Anguilliformes</taxon>
        <taxon>Synaphobranchidae</taxon>
        <taxon>Synaphobranchus</taxon>
    </lineage>
</organism>
<dbReference type="Proteomes" id="UP001152622">
    <property type="component" value="Chromosome 18"/>
</dbReference>
<evidence type="ECO:0000313" key="3">
    <source>
        <dbReference type="Proteomes" id="UP001152622"/>
    </source>
</evidence>
<reference evidence="2" key="1">
    <citation type="journal article" date="2023" name="Science">
        <title>Genome structures resolve the early diversification of teleost fishes.</title>
        <authorList>
            <person name="Parey E."/>
            <person name="Louis A."/>
            <person name="Montfort J."/>
            <person name="Bouchez O."/>
            <person name="Roques C."/>
            <person name="Iampietro C."/>
            <person name="Lluch J."/>
            <person name="Castinel A."/>
            <person name="Donnadieu C."/>
            <person name="Desvignes T."/>
            <person name="Floi Bucao C."/>
            <person name="Jouanno E."/>
            <person name="Wen M."/>
            <person name="Mejri S."/>
            <person name="Dirks R."/>
            <person name="Jansen H."/>
            <person name="Henkel C."/>
            <person name="Chen W.J."/>
            <person name="Zahm M."/>
            <person name="Cabau C."/>
            <person name="Klopp C."/>
            <person name="Thompson A.W."/>
            <person name="Robinson-Rechavi M."/>
            <person name="Braasch I."/>
            <person name="Lecointre G."/>
            <person name="Bobe J."/>
            <person name="Postlethwait J.H."/>
            <person name="Berthelot C."/>
            <person name="Roest Crollius H."/>
            <person name="Guiguen Y."/>
        </authorList>
    </citation>
    <scope>NUCLEOTIDE SEQUENCE</scope>
    <source>
        <strain evidence="2">WJC10195</strain>
    </source>
</reference>
<feature type="region of interest" description="Disordered" evidence="1">
    <location>
        <begin position="69"/>
        <end position="90"/>
    </location>
</feature>
<keyword evidence="3" id="KW-1185">Reference proteome</keyword>
<feature type="region of interest" description="Disordered" evidence="1">
    <location>
        <begin position="1"/>
        <end position="26"/>
    </location>
</feature>
<proteinExistence type="predicted"/>
<accession>A0A9Q1EF29</accession>